<protein>
    <submittedName>
        <fullName evidence="7">Amino acid transporter</fullName>
    </submittedName>
</protein>
<keyword evidence="3 6" id="KW-0812">Transmembrane</keyword>
<evidence type="ECO:0000256" key="6">
    <source>
        <dbReference type="SAM" id="Phobius"/>
    </source>
</evidence>
<comment type="subcellular location">
    <subcellularLocation>
        <location evidence="1">Cell membrane</location>
        <topology evidence="1">Multi-pass membrane protein</topology>
    </subcellularLocation>
</comment>
<dbReference type="OrthoDB" id="5638726at2"/>
<organism evidence="7 8">
    <name type="scientific">Cellulosimicrobium cellulans</name>
    <name type="common">Arthrobacter luteus</name>
    <dbReference type="NCBI Taxonomy" id="1710"/>
    <lineage>
        <taxon>Bacteria</taxon>
        <taxon>Bacillati</taxon>
        <taxon>Actinomycetota</taxon>
        <taxon>Actinomycetes</taxon>
        <taxon>Micrococcales</taxon>
        <taxon>Promicromonosporaceae</taxon>
        <taxon>Cellulosimicrobium</taxon>
    </lineage>
</organism>
<dbReference type="Pfam" id="PF01810">
    <property type="entry name" value="LysE"/>
    <property type="match status" value="1"/>
</dbReference>
<dbReference type="PANTHER" id="PTHR30086:SF20">
    <property type="entry name" value="ARGININE EXPORTER PROTEIN ARGO-RELATED"/>
    <property type="match status" value="1"/>
</dbReference>
<evidence type="ECO:0000256" key="2">
    <source>
        <dbReference type="ARBA" id="ARBA00022475"/>
    </source>
</evidence>
<evidence type="ECO:0000256" key="4">
    <source>
        <dbReference type="ARBA" id="ARBA00022989"/>
    </source>
</evidence>
<feature type="transmembrane region" description="Helical" evidence="6">
    <location>
        <begin position="164"/>
        <end position="189"/>
    </location>
</feature>
<feature type="transmembrane region" description="Helical" evidence="6">
    <location>
        <begin position="201"/>
        <end position="219"/>
    </location>
</feature>
<keyword evidence="4 6" id="KW-1133">Transmembrane helix</keyword>
<accession>A0A1Y0HWF5</accession>
<dbReference type="KEGG" id="cceu:CBR64_08315"/>
<proteinExistence type="predicted"/>
<feature type="transmembrane region" description="Helical" evidence="6">
    <location>
        <begin position="76"/>
        <end position="97"/>
    </location>
</feature>
<evidence type="ECO:0000256" key="3">
    <source>
        <dbReference type="ARBA" id="ARBA00022692"/>
    </source>
</evidence>
<dbReference type="InterPro" id="IPR001123">
    <property type="entry name" value="LeuE-type"/>
</dbReference>
<feature type="transmembrane region" description="Helical" evidence="6">
    <location>
        <begin position="48"/>
        <end position="70"/>
    </location>
</feature>
<reference evidence="7 8" key="1">
    <citation type="submission" date="2017-05" db="EMBL/GenBank/DDBJ databases">
        <authorList>
            <person name="Song R."/>
            <person name="Chenine A.L."/>
            <person name="Ruprecht R.M."/>
        </authorList>
    </citation>
    <scope>NUCLEOTIDE SEQUENCE [LARGE SCALE GENOMIC DNA]</scope>
    <source>
        <strain evidence="7 8">PSBB019</strain>
    </source>
</reference>
<dbReference type="GO" id="GO:0005886">
    <property type="term" value="C:plasma membrane"/>
    <property type="evidence" value="ECO:0007669"/>
    <property type="project" value="UniProtKB-SubCell"/>
</dbReference>
<evidence type="ECO:0000256" key="5">
    <source>
        <dbReference type="ARBA" id="ARBA00023136"/>
    </source>
</evidence>
<evidence type="ECO:0000313" key="7">
    <source>
        <dbReference type="EMBL" id="ARU51483.1"/>
    </source>
</evidence>
<name>A0A1Y0HWF5_CELCE</name>
<evidence type="ECO:0000313" key="8">
    <source>
        <dbReference type="Proteomes" id="UP000196228"/>
    </source>
</evidence>
<dbReference type="EMBL" id="CP021383">
    <property type="protein sequence ID" value="ARU51483.1"/>
    <property type="molecule type" value="Genomic_DNA"/>
</dbReference>
<dbReference type="GO" id="GO:0015171">
    <property type="term" value="F:amino acid transmembrane transporter activity"/>
    <property type="evidence" value="ECO:0007669"/>
    <property type="project" value="TreeGrafter"/>
</dbReference>
<dbReference type="AlphaFoldDB" id="A0A1Y0HWF5"/>
<evidence type="ECO:0000256" key="1">
    <source>
        <dbReference type="ARBA" id="ARBA00004651"/>
    </source>
</evidence>
<dbReference type="PANTHER" id="PTHR30086">
    <property type="entry name" value="ARGININE EXPORTER PROTEIN ARGO"/>
    <property type="match status" value="1"/>
</dbReference>
<dbReference type="Proteomes" id="UP000196228">
    <property type="component" value="Chromosome"/>
</dbReference>
<dbReference type="RefSeq" id="WP_087470524.1">
    <property type="nucleotide sequence ID" value="NZ_CP021383.1"/>
</dbReference>
<keyword evidence="2" id="KW-1003">Cell membrane</keyword>
<feature type="transmembrane region" description="Helical" evidence="6">
    <location>
        <begin position="134"/>
        <end position="152"/>
    </location>
</feature>
<keyword evidence="5 6" id="KW-0472">Membrane</keyword>
<feature type="transmembrane region" description="Helical" evidence="6">
    <location>
        <begin position="14"/>
        <end position="36"/>
    </location>
</feature>
<gene>
    <name evidence="7" type="ORF">CBR64_08315</name>
</gene>
<sequence length="221" mass="21784">MPTVEGVLAALSPLAAGLAAGSSLIVAIGAQNAFLLRQGLRREHVLPVVLVCALSDLVLIAAGTAGLGALVTGAPALLAVVRWGGAAFLLTLAALAARRALRPGGLDPASGAGATSARSAVGTSLALTWLNPHVYLDTVLLLGSLAAGYAAAHAAGASDPDAARWLFGAGAMVASVVWFTALGFGARLLAPVFARPGAWRVLDGAIAVVMATIGVSLLLGG</sequence>